<dbReference type="Gene3D" id="3.90.226.10">
    <property type="entry name" value="2-enoyl-CoA Hydratase, Chain A, domain 1"/>
    <property type="match status" value="1"/>
</dbReference>
<dbReference type="GO" id="GO:0004252">
    <property type="term" value="F:serine-type endopeptidase activity"/>
    <property type="evidence" value="ECO:0007669"/>
    <property type="project" value="TreeGrafter"/>
</dbReference>
<dbReference type="InterPro" id="IPR029045">
    <property type="entry name" value="ClpP/crotonase-like_dom_sf"/>
</dbReference>
<dbReference type="InterPro" id="IPR023562">
    <property type="entry name" value="ClpP/TepA"/>
</dbReference>
<dbReference type="GO" id="GO:0004176">
    <property type="term" value="F:ATP-dependent peptidase activity"/>
    <property type="evidence" value="ECO:0007669"/>
    <property type="project" value="TreeGrafter"/>
</dbReference>
<proteinExistence type="predicted"/>
<dbReference type="SUPFAM" id="SSF52096">
    <property type="entry name" value="ClpP/crotonase"/>
    <property type="match status" value="1"/>
</dbReference>
<organism evidence="4 5">
    <name type="scientific">Nitrosomonas communis</name>
    <dbReference type="NCBI Taxonomy" id="44574"/>
    <lineage>
        <taxon>Bacteria</taxon>
        <taxon>Pseudomonadati</taxon>
        <taxon>Pseudomonadota</taxon>
        <taxon>Betaproteobacteria</taxon>
        <taxon>Nitrosomonadales</taxon>
        <taxon>Nitrosomonadaceae</taxon>
        <taxon>Nitrosomonas</taxon>
    </lineage>
</organism>
<dbReference type="NCBIfam" id="NF045542">
    <property type="entry name" value="Clp_rel_HeadMat"/>
    <property type="match status" value="1"/>
</dbReference>
<dbReference type="CDD" id="cd07016">
    <property type="entry name" value="S14_ClpP_1"/>
    <property type="match status" value="1"/>
</dbReference>
<gene>
    <name evidence="4" type="ORF">SAMN05421863_10714</name>
</gene>
<keyword evidence="5" id="KW-1185">Reference proteome</keyword>
<evidence type="ECO:0000256" key="3">
    <source>
        <dbReference type="ARBA" id="ARBA00022825"/>
    </source>
</evidence>
<dbReference type="Proteomes" id="UP000183287">
    <property type="component" value="Unassembled WGS sequence"/>
</dbReference>
<dbReference type="GO" id="GO:0006515">
    <property type="term" value="P:protein quality control for misfolded or incompletely synthesized proteins"/>
    <property type="evidence" value="ECO:0007669"/>
    <property type="project" value="TreeGrafter"/>
</dbReference>
<dbReference type="PANTHER" id="PTHR10381">
    <property type="entry name" value="ATP-DEPENDENT CLP PROTEASE PROTEOLYTIC SUBUNIT"/>
    <property type="match status" value="1"/>
</dbReference>
<reference evidence="5" key="1">
    <citation type="submission" date="2016-10" db="EMBL/GenBank/DDBJ databases">
        <authorList>
            <person name="Varghese N."/>
            <person name="Submissions S."/>
        </authorList>
    </citation>
    <scope>NUCLEOTIDE SEQUENCE [LARGE SCALE GENOMIC DNA]</scope>
    <source>
        <strain evidence="5">Nm44</strain>
    </source>
</reference>
<evidence type="ECO:0000256" key="2">
    <source>
        <dbReference type="ARBA" id="ARBA00022801"/>
    </source>
</evidence>
<dbReference type="AlphaFoldDB" id="A0A1I4UUH9"/>
<dbReference type="PANTHER" id="PTHR10381:SF70">
    <property type="entry name" value="ATP-DEPENDENT CLP PROTEASE PROTEOLYTIC SUBUNIT"/>
    <property type="match status" value="1"/>
</dbReference>
<dbReference type="EMBL" id="FOUB01000071">
    <property type="protein sequence ID" value="SFM92649.1"/>
    <property type="molecule type" value="Genomic_DNA"/>
</dbReference>
<evidence type="ECO:0000313" key="5">
    <source>
        <dbReference type="Proteomes" id="UP000183287"/>
    </source>
</evidence>
<evidence type="ECO:0000256" key="1">
    <source>
        <dbReference type="ARBA" id="ARBA00022670"/>
    </source>
</evidence>
<dbReference type="GO" id="GO:0051117">
    <property type="term" value="F:ATPase binding"/>
    <property type="evidence" value="ECO:0007669"/>
    <property type="project" value="TreeGrafter"/>
</dbReference>
<keyword evidence="3" id="KW-0720">Serine protease</keyword>
<name>A0A1I4UUH9_9PROT</name>
<protein>
    <submittedName>
        <fullName evidence="4">ATP-dependent protease ClpP, protease subunit</fullName>
    </submittedName>
</protein>
<dbReference type="Pfam" id="PF00574">
    <property type="entry name" value="CLP_protease"/>
    <property type="match status" value="1"/>
</dbReference>
<evidence type="ECO:0000313" key="4">
    <source>
        <dbReference type="EMBL" id="SFM92649.1"/>
    </source>
</evidence>
<dbReference type="GO" id="GO:0009368">
    <property type="term" value="C:endopeptidase Clp complex"/>
    <property type="evidence" value="ECO:0007669"/>
    <property type="project" value="TreeGrafter"/>
</dbReference>
<sequence>MHKRILQLLRDNSKPERPVMRIENADESSTLYLYDVIDSLWGISATDFTRELSALKGKAVNLRINSPGGDVFDARTMATAIAEHGNVTAYIDGIAASAATYVATSAKQVHMAEGAFFMIHNAWTLIIGNKEDLMNEAVLLEKIDQSIINDYAKKTGKPVNQIADWMAAETWFTAQEALDHGFVDSITKDKQTASNKWNLSAYTKAPKALTEQDDRTTWIQQRENAQRRLRLLGID</sequence>
<accession>A0A1I4UUH9</accession>
<keyword evidence="1 4" id="KW-0645">Protease</keyword>
<dbReference type="RefSeq" id="WP_074906826.1">
    <property type="nucleotide sequence ID" value="NZ_FOUB01000071.1"/>
</dbReference>
<dbReference type="OrthoDB" id="9806592at2"/>
<keyword evidence="2" id="KW-0378">Hydrolase</keyword>